<keyword evidence="1" id="KW-1133">Transmembrane helix</keyword>
<evidence type="ECO:0000313" key="4">
    <source>
        <dbReference type="Proteomes" id="UP000275652"/>
    </source>
</evidence>
<organism evidence="2 5">
    <name type="scientific">Aphanomyces astaci</name>
    <name type="common">Crayfish plague agent</name>
    <dbReference type="NCBI Taxonomy" id="112090"/>
    <lineage>
        <taxon>Eukaryota</taxon>
        <taxon>Sar</taxon>
        <taxon>Stramenopiles</taxon>
        <taxon>Oomycota</taxon>
        <taxon>Saprolegniomycetes</taxon>
        <taxon>Saprolegniales</taxon>
        <taxon>Verrucalvaceae</taxon>
        <taxon>Aphanomyces</taxon>
    </lineage>
</organism>
<sequence length="267" mass="29449">MLVAMISLRTMPPATMEETQRLLPHSAPDAADPQHHRTIITNRPHALHGMISMAICLVVICLVGGVHWGAASALVNVATLAQSSFINDLTTQLDAYGHVTFPLDCSFHHYTLSADDDGLAYVSGDGRSFRSDHTNLFGRGVTGKIVSVDANAFLIRSNGECCRFMDSGDEILLRPKSFYNYRAVGNATFDTAMATLWVDPEQASTFWLNSDGLPLRWDYIPKSPPGRRITFGKMISMVFANFTLGPQDRTLFDVPAICTTSQRCRFD</sequence>
<dbReference type="EMBL" id="QUTI01061279">
    <property type="protein sequence ID" value="RLN90280.1"/>
    <property type="molecule type" value="Genomic_DNA"/>
</dbReference>
<evidence type="ECO:0000256" key="1">
    <source>
        <dbReference type="SAM" id="Phobius"/>
    </source>
</evidence>
<gene>
    <name evidence="2" type="ORF">DYB26_002794</name>
    <name evidence="3" type="ORF">DYB28_001722</name>
</gene>
<comment type="caution">
    <text evidence="2">The sequence shown here is derived from an EMBL/GenBank/DDBJ whole genome shotgun (WGS) entry which is preliminary data.</text>
</comment>
<accession>A0A3L6UQ17</accession>
<keyword evidence="1" id="KW-0472">Membrane</keyword>
<name>A0A3L6UQ17_APHAT</name>
<dbReference type="VEuPathDB" id="FungiDB:H257_06110"/>
<proteinExistence type="predicted"/>
<feature type="transmembrane region" description="Helical" evidence="1">
    <location>
        <begin position="46"/>
        <end position="70"/>
    </location>
</feature>
<evidence type="ECO:0000313" key="2">
    <source>
        <dbReference type="EMBL" id="RHZ26819.1"/>
    </source>
</evidence>
<reference evidence="2 5" key="2">
    <citation type="submission" date="2018-08" db="EMBL/GenBank/DDBJ databases">
        <title>Aphanomyces genome sequencing and annotation.</title>
        <authorList>
            <person name="Minardi D."/>
            <person name="Oidtmann B."/>
            <person name="Van Der Giezen M."/>
            <person name="Studholme D.J."/>
        </authorList>
    </citation>
    <scope>NUCLEOTIDE SEQUENCE [LARGE SCALE GENOMIC DNA]</scope>
    <source>
        <strain evidence="2 5">FDL457</strain>
    </source>
</reference>
<dbReference type="EMBL" id="QUTF01011816">
    <property type="protein sequence ID" value="RHZ26819.1"/>
    <property type="molecule type" value="Genomic_DNA"/>
</dbReference>
<reference evidence="3 4" key="1">
    <citation type="journal article" date="2018" name="J. Invertebr. Pathol.">
        <title>New genotyping method for the causative agent of crayfish plague (Aphanomyces astaci) based on whole genome data.</title>
        <authorList>
            <person name="Minardi D."/>
            <person name="Studholme D.J."/>
            <person name="van der Giezen M."/>
            <person name="Pretto T."/>
            <person name="Oidtmann B."/>
        </authorList>
    </citation>
    <scope>NUCLEOTIDE SEQUENCE [LARGE SCALE GENOMIC DNA]</scope>
    <source>
        <strain evidence="3 4">KB13</strain>
    </source>
</reference>
<protein>
    <submittedName>
        <fullName evidence="2">Uncharacterized protein</fullName>
    </submittedName>
</protein>
<evidence type="ECO:0000313" key="3">
    <source>
        <dbReference type="EMBL" id="RLN90280.1"/>
    </source>
</evidence>
<keyword evidence="1" id="KW-0812">Transmembrane</keyword>
<dbReference type="Proteomes" id="UP000275652">
    <property type="component" value="Unassembled WGS sequence"/>
</dbReference>
<dbReference type="Proteomes" id="UP000286510">
    <property type="component" value="Unassembled WGS sequence"/>
</dbReference>
<evidence type="ECO:0000313" key="5">
    <source>
        <dbReference type="Proteomes" id="UP000286510"/>
    </source>
</evidence>
<dbReference type="AlphaFoldDB" id="A0A3L6UQ17"/>